<dbReference type="SUPFAM" id="SSF103473">
    <property type="entry name" value="MFS general substrate transporter"/>
    <property type="match status" value="1"/>
</dbReference>
<protein>
    <submittedName>
        <fullName evidence="7">Peptide transporter PTR3-A</fullName>
    </submittedName>
</protein>
<feature type="transmembrane region" description="Helical" evidence="6">
    <location>
        <begin position="210"/>
        <end position="231"/>
    </location>
</feature>
<feature type="transmembrane region" description="Helical" evidence="6">
    <location>
        <begin position="162"/>
        <end position="179"/>
    </location>
</feature>
<keyword evidence="5 6" id="KW-0472">Membrane</keyword>
<proteinExistence type="inferred from homology"/>
<evidence type="ECO:0000256" key="6">
    <source>
        <dbReference type="SAM" id="Phobius"/>
    </source>
</evidence>
<reference evidence="7 8" key="1">
    <citation type="journal article" date="2022" name="Nat. Plants">
        <title>Genomes of leafy and leafless Platanthera orchids illuminate the evolution of mycoheterotrophy.</title>
        <authorList>
            <person name="Li M.H."/>
            <person name="Liu K.W."/>
            <person name="Li Z."/>
            <person name="Lu H.C."/>
            <person name="Ye Q.L."/>
            <person name="Zhang D."/>
            <person name="Wang J.Y."/>
            <person name="Li Y.F."/>
            <person name="Zhong Z.M."/>
            <person name="Liu X."/>
            <person name="Yu X."/>
            <person name="Liu D.K."/>
            <person name="Tu X.D."/>
            <person name="Liu B."/>
            <person name="Hao Y."/>
            <person name="Liao X.Y."/>
            <person name="Jiang Y.T."/>
            <person name="Sun W.H."/>
            <person name="Chen J."/>
            <person name="Chen Y.Q."/>
            <person name="Ai Y."/>
            <person name="Zhai J.W."/>
            <person name="Wu S.S."/>
            <person name="Zhou Z."/>
            <person name="Hsiao Y.Y."/>
            <person name="Wu W.L."/>
            <person name="Chen Y.Y."/>
            <person name="Lin Y.F."/>
            <person name="Hsu J.L."/>
            <person name="Li C.Y."/>
            <person name="Wang Z.W."/>
            <person name="Zhao X."/>
            <person name="Zhong W.Y."/>
            <person name="Ma X.K."/>
            <person name="Ma L."/>
            <person name="Huang J."/>
            <person name="Chen G.Z."/>
            <person name="Huang M.Z."/>
            <person name="Huang L."/>
            <person name="Peng D.H."/>
            <person name="Luo Y.B."/>
            <person name="Zou S.Q."/>
            <person name="Chen S.P."/>
            <person name="Lan S."/>
            <person name="Tsai W.C."/>
            <person name="Van de Peer Y."/>
            <person name="Liu Z.J."/>
        </authorList>
    </citation>
    <scope>NUCLEOTIDE SEQUENCE [LARGE SCALE GENOMIC DNA]</scope>
    <source>
        <strain evidence="7">Lor287</strain>
    </source>
</reference>
<evidence type="ECO:0000313" key="7">
    <source>
        <dbReference type="EMBL" id="KAK8946558.1"/>
    </source>
</evidence>
<name>A0AAP0BP97_9ASPA</name>
<evidence type="ECO:0000256" key="4">
    <source>
        <dbReference type="ARBA" id="ARBA00022989"/>
    </source>
</evidence>
<comment type="similarity">
    <text evidence="2">Belongs to the major facilitator superfamily. Proton-dependent oligopeptide transporter (POT/PTR) (TC 2.A.17) family.</text>
</comment>
<accession>A0AAP0BP97</accession>
<dbReference type="InterPro" id="IPR036259">
    <property type="entry name" value="MFS_trans_sf"/>
</dbReference>
<dbReference type="EMBL" id="JBBWWQ010000005">
    <property type="protein sequence ID" value="KAK8946558.1"/>
    <property type="molecule type" value="Genomic_DNA"/>
</dbReference>
<organism evidence="7 8">
    <name type="scientific">Platanthera zijinensis</name>
    <dbReference type="NCBI Taxonomy" id="2320716"/>
    <lineage>
        <taxon>Eukaryota</taxon>
        <taxon>Viridiplantae</taxon>
        <taxon>Streptophyta</taxon>
        <taxon>Embryophyta</taxon>
        <taxon>Tracheophyta</taxon>
        <taxon>Spermatophyta</taxon>
        <taxon>Magnoliopsida</taxon>
        <taxon>Liliopsida</taxon>
        <taxon>Asparagales</taxon>
        <taxon>Orchidaceae</taxon>
        <taxon>Orchidoideae</taxon>
        <taxon>Orchideae</taxon>
        <taxon>Orchidinae</taxon>
        <taxon>Platanthera</taxon>
    </lineage>
</organism>
<dbReference type="Pfam" id="PF00854">
    <property type="entry name" value="PTR2"/>
    <property type="match status" value="1"/>
</dbReference>
<feature type="transmembrane region" description="Helical" evidence="6">
    <location>
        <begin position="472"/>
        <end position="493"/>
    </location>
</feature>
<dbReference type="GO" id="GO:0016020">
    <property type="term" value="C:membrane"/>
    <property type="evidence" value="ECO:0007669"/>
    <property type="project" value="UniProtKB-SubCell"/>
</dbReference>
<feature type="transmembrane region" description="Helical" evidence="6">
    <location>
        <begin position="394"/>
        <end position="411"/>
    </location>
</feature>
<evidence type="ECO:0000256" key="5">
    <source>
        <dbReference type="ARBA" id="ARBA00023136"/>
    </source>
</evidence>
<feature type="transmembrane region" description="Helical" evidence="6">
    <location>
        <begin position="557"/>
        <end position="581"/>
    </location>
</feature>
<keyword evidence="8" id="KW-1185">Reference proteome</keyword>
<keyword evidence="3 6" id="KW-0812">Transmembrane</keyword>
<sequence length="600" mass="67092">MYAYSVLTEQNAREMEAGGSENGGDIIAKDGSVDLQGRPAIRSKRGGRRACYFIVVYDVFERMALSGISSNLVLYLSRELRQGTVASANNVTYWTGTSYVSSVVGAYFADAHFGRFWTFTVASLLSFLGMCLLTTTVSFSSLKPPPCNTQGILEARNCKPTTNFQLGIFFSALYILALGSGGTKPNISTIGADQFDEFDPKERADKISFFNWWMFSVYLGTLFANTILVYVQDNVSWSLGYGIPTIGLGISLLIFYSGTSFYRHKKPQGSPFTKMARVLVAAIRNYRVTLPKDPLHLYELESSVYMEKREFKIKSTDSMRFLNKAAVLVGANKKPWKLCPVTHIEETKQILRLFPVLLSLFIPDIMAAQIHTLFIKQGTTLNRHIGPHFQIPPASLTAFNTATMLISVFLYDRYFVRIMRTWTKNPRGISFLKRLGVGFVIEATAMLVAALIEMKRLSFAGEHKSSGGQVPLTIFILIPQFVLMGVGEAFLVAGKLDFFYHQAPEGMKSLGTSLSLFSHGVGSFLSSFLLSAVASITRRNGGKGWIRNDLNASHLDYYYGFLSILCFCNVFYFLIVCRFYVYRAEVFDSSEEEEMSSRVV</sequence>
<feature type="transmembrane region" description="Helical" evidence="6">
    <location>
        <begin position="353"/>
        <end position="374"/>
    </location>
</feature>
<evidence type="ECO:0000256" key="1">
    <source>
        <dbReference type="ARBA" id="ARBA00004141"/>
    </source>
</evidence>
<comment type="subcellular location">
    <subcellularLocation>
        <location evidence="1">Membrane</location>
        <topology evidence="1">Multi-pass membrane protein</topology>
    </subcellularLocation>
</comment>
<feature type="transmembrane region" description="Helical" evidence="6">
    <location>
        <begin position="514"/>
        <end position="537"/>
    </location>
</feature>
<feature type="transmembrane region" description="Helical" evidence="6">
    <location>
        <begin position="431"/>
        <end position="452"/>
    </location>
</feature>
<evidence type="ECO:0000256" key="2">
    <source>
        <dbReference type="ARBA" id="ARBA00005982"/>
    </source>
</evidence>
<dbReference type="PANTHER" id="PTHR11654">
    <property type="entry name" value="OLIGOPEPTIDE TRANSPORTER-RELATED"/>
    <property type="match status" value="1"/>
</dbReference>
<dbReference type="AlphaFoldDB" id="A0AAP0BP97"/>
<keyword evidence="4 6" id="KW-1133">Transmembrane helix</keyword>
<dbReference type="GO" id="GO:0022857">
    <property type="term" value="F:transmembrane transporter activity"/>
    <property type="evidence" value="ECO:0007669"/>
    <property type="project" value="InterPro"/>
</dbReference>
<dbReference type="Gene3D" id="1.20.1250.20">
    <property type="entry name" value="MFS general substrate transporter like domains"/>
    <property type="match status" value="1"/>
</dbReference>
<gene>
    <name evidence="7" type="primary">PTR3-A</name>
    <name evidence="7" type="ORF">KSP39_PZI006579</name>
</gene>
<evidence type="ECO:0000313" key="8">
    <source>
        <dbReference type="Proteomes" id="UP001418222"/>
    </source>
</evidence>
<comment type="caution">
    <text evidence="7">The sequence shown here is derived from an EMBL/GenBank/DDBJ whole genome shotgun (WGS) entry which is preliminary data.</text>
</comment>
<dbReference type="Proteomes" id="UP001418222">
    <property type="component" value="Unassembled WGS sequence"/>
</dbReference>
<evidence type="ECO:0000256" key="3">
    <source>
        <dbReference type="ARBA" id="ARBA00022692"/>
    </source>
</evidence>
<feature type="transmembrane region" description="Helical" evidence="6">
    <location>
        <begin position="237"/>
        <end position="256"/>
    </location>
</feature>
<feature type="transmembrane region" description="Helical" evidence="6">
    <location>
        <begin position="116"/>
        <end position="142"/>
    </location>
</feature>
<dbReference type="InterPro" id="IPR000109">
    <property type="entry name" value="POT_fam"/>
</dbReference>